<accession>A0AB35Y275</accession>
<sequence>MDGFRCALAMFSGRIILNFGTSEHLRAFRYPIFTGGVVEKNSICSAAFCESAALQEKILPAFSRLTRHVTIFPLRPLCVKMRLERSAERDKRKNKNNPSADDAQSTAEGILNRFICRKRLSAEEQQTALFPLHSCNLCNYDNFS</sequence>
<name>A0AB35Y275_9FIRM</name>
<evidence type="ECO:0000313" key="2">
    <source>
        <dbReference type="Proteomes" id="UP001373196"/>
    </source>
</evidence>
<protein>
    <submittedName>
        <fullName evidence="1">Uncharacterized protein</fullName>
    </submittedName>
</protein>
<dbReference type="Proteomes" id="UP001373196">
    <property type="component" value="Unassembled WGS sequence"/>
</dbReference>
<proteinExistence type="predicted"/>
<dbReference type="AlphaFoldDB" id="A0AB35Y275"/>
<dbReference type="EMBL" id="JBBFGL010000003">
    <property type="protein sequence ID" value="MEJ5195349.1"/>
    <property type="molecule type" value="Genomic_DNA"/>
</dbReference>
<evidence type="ECO:0000313" key="1">
    <source>
        <dbReference type="EMBL" id="MEJ5195349.1"/>
    </source>
</evidence>
<reference evidence="1" key="1">
    <citation type="submission" date="2024-03" db="EMBL/GenBank/DDBJ databases">
        <authorList>
            <person name="Plomp N."/>
            <person name="Harmsen H.J."/>
        </authorList>
    </citation>
    <scope>NUCLEOTIDE SEQUENCE</scope>
    <source>
        <strain evidence="1">HTF-128</strain>
    </source>
</reference>
<organism evidence="1 2">
    <name type="scientific">Faecalibacterium wellingii</name>
    <dbReference type="NCBI Taxonomy" id="2929491"/>
    <lineage>
        <taxon>Bacteria</taxon>
        <taxon>Bacillati</taxon>
        <taxon>Bacillota</taxon>
        <taxon>Clostridia</taxon>
        <taxon>Eubacteriales</taxon>
        <taxon>Oscillospiraceae</taxon>
        <taxon>Faecalibacterium</taxon>
    </lineage>
</organism>
<dbReference type="RefSeq" id="WP_339394965.1">
    <property type="nucleotide sequence ID" value="NZ_JBBFGL010000003.1"/>
</dbReference>
<gene>
    <name evidence="1" type="ORF">WF834_04015</name>
</gene>
<comment type="caution">
    <text evidence="1">The sequence shown here is derived from an EMBL/GenBank/DDBJ whole genome shotgun (WGS) entry which is preliminary data.</text>
</comment>